<feature type="region of interest" description="Disordered" evidence="1">
    <location>
        <begin position="223"/>
        <end position="242"/>
    </location>
</feature>
<dbReference type="Gene3D" id="3.30.70.1820">
    <property type="entry name" value="L1 transposable element, RRM domain"/>
    <property type="match status" value="1"/>
</dbReference>
<dbReference type="AlphaFoldDB" id="A0AAD7YHP1"/>
<evidence type="ECO:0000313" key="2">
    <source>
        <dbReference type="EMBL" id="KAJ8716673.1"/>
    </source>
</evidence>
<gene>
    <name evidence="2" type="ORF">PYW07_003300</name>
</gene>
<evidence type="ECO:0000313" key="3">
    <source>
        <dbReference type="Proteomes" id="UP001231518"/>
    </source>
</evidence>
<dbReference type="Proteomes" id="UP001231518">
    <property type="component" value="Chromosome 14"/>
</dbReference>
<organism evidence="2 3">
    <name type="scientific">Mythimna separata</name>
    <name type="common">Oriental armyworm</name>
    <name type="synonym">Pseudaletia separata</name>
    <dbReference type="NCBI Taxonomy" id="271217"/>
    <lineage>
        <taxon>Eukaryota</taxon>
        <taxon>Metazoa</taxon>
        <taxon>Ecdysozoa</taxon>
        <taxon>Arthropoda</taxon>
        <taxon>Hexapoda</taxon>
        <taxon>Insecta</taxon>
        <taxon>Pterygota</taxon>
        <taxon>Neoptera</taxon>
        <taxon>Endopterygota</taxon>
        <taxon>Lepidoptera</taxon>
        <taxon>Glossata</taxon>
        <taxon>Ditrysia</taxon>
        <taxon>Noctuoidea</taxon>
        <taxon>Noctuidae</taxon>
        <taxon>Noctuinae</taxon>
        <taxon>Hadenini</taxon>
        <taxon>Mythimna</taxon>
    </lineage>
</organism>
<sequence length="242" mass="26751">MSQLDSVQSAQEDLEQFFVERMDELEAQIQSAGPAKDTVAKVAEEFRTFRELMFKMLGLLRKQIAECSRVVDCLETRTRRKALIFTGFAEAEKEDCRALVLDVLHKRMALPDISSSSITACHRLGAASKGSTRSRPILVRFANVDCRSAIWKAKTGLKGSGVTVKEFLTRTRQTVFSRARLHFGITSCWTQDGVIVVRSPDGARLKISSLVELERLVAKFPKKAGESAAATGSKPGTGARRN</sequence>
<reference evidence="2" key="1">
    <citation type="submission" date="2023-03" db="EMBL/GenBank/DDBJ databases">
        <title>Chromosome-level genomes of two armyworms, Mythimna separata and Mythimna loreyi, provide insights into the biosynthesis and reception of sex pheromones.</title>
        <authorList>
            <person name="Zhao H."/>
        </authorList>
    </citation>
    <scope>NUCLEOTIDE SEQUENCE</scope>
    <source>
        <strain evidence="2">BeijingLab</strain>
        <tissue evidence="2">Pupa</tissue>
    </source>
</reference>
<keyword evidence="3" id="KW-1185">Reference proteome</keyword>
<protein>
    <submittedName>
        <fullName evidence="2">Uncharacterized protein</fullName>
    </submittedName>
</protein>
<accession>A0AAD7YHP1</accession>
<dbReference type="EMBL" id="JARGEI010000017">
    <property type="protein sequence ID" value="KAJ8716673.1"/>
    <property type="molecule type" value="Genomic_DNA"/>
</dbReference>
<proteinExistence type="predicted"/>
<evidence type="ECO:0000256" key="1">
    <source>
        <dbReference type="SAM" id="MobiDB-lite"/>
    </source>
</evidence>
<comment type="caution">
    <text evidence="2">The sequence shown here is derived from an EMBL/GenBank/DDBJ whole genome shotgun (WGS) entry which is preliminary data.</text>
</comment>
<name>A0AAD7YHP1_MYTSE</name>